<gene>
    <name evidence="4" type="primary">LOC100905234</name>
</gene>
<reference evidence="4" key="1">
    <citation type="submission" date="2025-08" db="UniProtKB">
        <authorList>
            <consortium name="RefSeq"/>
        </authorList>
    </citation>
    <scope>IDENTIFICATION</scope>
</reference>
<dbReference type="InterPro" id="IPR032104">
    <property type="entry name" value="Spaetzle"/>
</dbReference>
<evidence type="ECO:0000313" key="3">
    <source>
        <dbReference type="Proteomes" id="UP000694867"/>
    </source>
</evidence>
<feature type="signal peptide" evidence="1">
    <location>
        <begin position="1"/>
        <end position="22"/>
    </location>
</feature>
<evidence type="ECO:0000259" key="2">
    <source>
        <dbReference type="Pfam" id="PF16077"/>
    </source>
</evidence>
<protein>
    <submittedName>
        <fullName evidence="4">Uncharacterized protein LOC100905234</fullName>
    </submittedName>
</protein>
<dbReference type="GeneID" id="100905234"/>
<organism evidence="3 4">
    <name type="scientific">Galendromus occidentalis</name>
    <name type="common">western predatory mite</name>
    <dbReference type="NCBI Taxonomy" id="34638"/>
    <lineage>
        <taxon>Eukaryota</taxon>
        <taxon>Metazoa</taxon>
        <taxon>Ecdysozoa</taxon>
        <taxon>Arthropoda</taxon>
        <taxon>Chelicerata</taxon>
        <taxon>Arachnida</taxon>
        <taxon>Acari</taxon>
        <taxon>Parasitiformes</taxon>
        <taxon>Mesostigmata</taxon>
        <taxon>Gamasina</taxon>
        <taxon>Phytoseioidea</taxon>
        <taxon>Phytoseiidae</taxon>
        <taxon>Typhlodrominae</taxon>
        <taxon>Galendromus</taxon>
    </lineage>
</organism>
<keyword evidence="3" id="KW-1185">Reference proteome</keyword>
<dbReference type="Gene3D" id="2.10.90.10">
    <property type="entry name" value="Cystine-knot cytokines"/>
    <property type="match status" value="1"/>
</dbReference>
<dbReference type="Pfam" id="PF16077">
    <property type="entry name" value="Spaetzle"/>
    <property type="match status" value="1"/>
</dbReference>
<dbReference type="AlphaFoldDB" id="A0AAJ6QSR2"/>
<dbReference type="Proteomes" id="UP000694867">
    <property type="component" value="Unplaced"/>
</dbReference>
<name>A0AAJ6QSR2_9ACAR</name>
<keyword evidence="1" id="KW-0732">Signal</keyword>
<dbReference type="KEGG" id="goe:100905234"/>
<dbReference type="InterPro" id="IPR029034">
    <property type="entry name" value="Cystine-knot_cytokine"/>
</dbReference>
<dbReference type="RefSeq" id="XP_003742632.1">
    <property type="nucleotide sequence ID" value="XM_003742584.1"/>
</dbReference>
<proteinExistence type="predicted"/>
<feature type="chain" id="PRO_5042483868" evidence="1">
    <location>
        <begin position="23"/>
        <end position="224"/>
    </location>
</feature>
<dbReference type="SUPFAM" id="SSF57501">
    <property type="entry name" value="Cystine-knot cytokines"/>
    <property type="match status" value="1"/>
</dbReference>
<accession>A0AAJ6QSR2</accession>
<evidence type="ECO:0000256" key="1">
    <source>
        <dbReference type="SAM" id="SignalP"/>
    </source>
</evidence>
<sequence length="224" mass="24547">MEFPHHVTVLMLVSLCVGGSLSLNVKLPNFSFENGSSLPPQVKFGPPPTCPGNATVCSFDDIRGFSKDNVTRTSYFLLRKTIMKLLDVLETAAQTTGLVKGKLFSSEGAENDTKARLLSRRRRSGGFVSLCSEISKPNEYPEIGKNKDGKWRYLTGRQVVHSAYCVNEGGACSGDIKLNSPREISLCAQKYGFSPMIVFDEESQKFDNDQIVVPCGCQCQFGNG</sequence>
<evidence type="ECO:0000313" key="4">
    <source>
        <dbReference type="RefSeq" id="XP_003742632.1"/>
    </source>
</evidence>
<feature type="domain" description="Spaetzle" evidence="2">
    <location>
        <begin position="137"/>
        <end position="220"/>
    </location>
</feature>